<dbReference type="GO" id="GO:0003677">
    <property type="term" value="F:DNA binding"/>
    <property type="evidence" value="ECO:0007669"/>
    <property type="project" value="UniProtKB-KW"/>
</dbReference>
<dbReference type="RefSeq" id="WP_049856196.1">
    <property type="nucleotide sequence ID" value="NZ_JNGI01000019.1"/>
</dbReference>
<dbReference type="SUPFAM" id="SSF46894">
    <property type="entry name" value="C-terminal effector domain of the bipartite response regulators"/>
    <property type="match status" value="1"/>
</dbReference>
<proteinExistence type="predicted"/>
<dbReference type="Gene3D" id="1.10.10.10">
    <property type="entry name" value="Winged helix-like DNA-binding domain superfamily/Winged helix DNA-binding domain"/>
    <property type="match status" value="1"/>
</dbReference>
<dbReference type="InterPro" id="IPR036388">
    <property type="entry name" value="WH-like_DNA-bd_sf"/>
</dbReference>
<dbReference type="InterPro" id="IPR016032">
    <property type="entry name" value="Sig_transdc_resp-reg_C-effctor"/>
</dbReference>
<keyword evidence="4" id="KW-1185">Reference proteome</keyword>
<evidence type="ECO:0000256" key="1">
    <source>
        <dbReference type="ARBA" id="ARBA00023125"/>
    </source>
</evidence>
<comment type="caution">
    <text evidence="3">The sequence shown here is derived from an EMBL/GenBank/DDBJ whole genome shotgun (WGS) entry which is preliminary data.</text>
</comment>
<dbReference type="GO" id="GO:0006355">
    <property type="term" value="P:regulation of DNA-templated transcription"/>
    <property type="evidence" value="ECO:0007669"/>
    <property type="project" value="InterPro"/>
</dbReference>
<dbReference type="PATRIC" id="fig|379893.4.peg.2524"/>
<dbReference type="AlphaFoldDB" id="A0A0L0H1F0"/>
<name>A0A0L0H1F0_9ENTR</name>
<feature type="domain" description="HTH luxR-type" evidence="2">
    <location>
        <begin position="118"/>
        <end position="145"/>
    </location>
</feature>
<organism evidence="3 4">
    <name type="scientific">Trabulsiella odontotermitis</name>
    <dbReference type="NCBI Taxonomy" id="379893"/>
    <lineage>
        <taxon>Bacteria</taxon>
        <taxon>Pseudomonadati</taxon>
        <taxon>Pseudomonadota</taxon>
        <taxon>Gammaproteobacteria</taxon>
        <taxon>Enterobacterales</taxon>
        <taxon>Enterobacteriaceae</taxon>
        <taxon>Trabulsiella</taxon>
    </lineage>
</organism>
<dbReference type="PROSITE" id="PS00622">
    <property type="entry name" value="HTH_LUXR_1"/>
    <property type="match status" value="1"/>
</dbReference>
<sequence length="253" mass="27947">MYLIINGHKEYFAVPGNPIARTHCPPLPDVPLRETHYVTGELSPDDAPGLITTLLWYLYLVRQAHPKLNIRVSDSRINDACQPLLSALGLQPAADMAHDHSHYLTRCEARVLLLLLGGLSVTQVSELLCRDIRTVSTQKVRAIAKAGLEHNGDLHLLGAQLYGRSPVRRPPLSLDDYAMISVIALTGHVSHTAVLLGMPERTVSRRKQVIMKKLGVEHDVALYAALGLSMDRKKAGKLKHKIAAHIKLREGQL</sequence>
<accession>A0A0L0H1F0</accession>
<dbReference type="InterPro" id="IPR000792">
    <property type="entry name" value="Tscrpt_reg_LuxR_C"/>
</dbReference>
<dbReference type="Proteomes" id="UP000037393">
    <property type="component" value="Unassembled WGS sequence"/>
</dbReference>
<evidence type="ECO:0000313" key="3">
    <source>
        <dbReference type="EMBL" id="KNC94824.1"/>
    </source>
</evidence>
<keyword evidence="1" id="KW-0238">DNA-binding</keyword>
<protein>
    <recommendedName>
        <fullName evidence="2">HTH luxR-type domain-containing protein</fullName>
    </recommendedName>
</protein>
<evidence type="ECO:0000313" key="4">
    <source>
        <dbReference type="Proteomes" id="UP000037393"/>
    </source>
</evidence>
<gene>
    <name evidence="3" type="ORF">GM31_12435</name>
</gene>
<dbReference type="EMBL" id="JNGI01000019">
    <property type="protein sequence ID" value="KNC94824.1"/>
    <property type="molecule type" value="Genomic_DNA"/>
</dbReference>
<evidence type="ECO:0000259" key="2">
    <source>
        <dbReference type="PROSITE" id="PS00622"/>
    </source>
</evidence>
<reference evidence="3 4" key="1">
    <citation type="journal article" date="2015" name="Appl. Environ. Microbiol.">
        <title>The Enterobacterium Trabulsiella odontotermitis Presents Novel Adaptations Related to Its Association with Fungus-Growing Termites.</title>
        <authorList>
            <person name="Sapountzis P."/>
            <person name="Gruntjes T."/>
            <person name="Otani S."/>
            <person name="Estevez J."/>
            <person name="da Costa R.R."/>
            <person name="Plunkett G.3rd."/>
            <person name="Perna N.T."/>
            <person name="Poulsen M."/>
        </authorList>
    </citation>
    <scope>NUCLEOTIDE SEQUENCE [LARGE SCALE GENOMIC DNA]</scope>
    <source>
        <strain evidence="3 4">12</strain>
    </source>
</reference>